<reference evidence="1" key="5">
    <citation type="submission" date="2024-05" db="EMBL/GenBank/DDBJ databases">
        <authorList>
            <person name="Sun Q."/>
            <person name="Sedlacek I."/>
        </authorList>
    </citation>
    <scope>NUCLEOTIDE SEQUENCE</scope>
    <source>
        <strain evidence="1">CCM 7403</strain>
    </source>
</reference>
<keyword evidence="4" id="KW-1185">Reference proteome</keyword>
<dbReference type="OrthoDB" id="3831020at2"/>
<evidence type="ECO:0000313" key="3">
    <source>
        <dbReference type="Proteomes" id="UP000297025"/>
    </source>
</evidence>
<proteinExistence type="predicted"/>
<evidence type="ECO:0000313" key="1">
    <source>
        <dbReference type="EMBL" id="GGD15553.1"/>
    </source>
</evidence>
<dbReference type="Proteomes" id="UP000297025">
    <property type="component" value="Chromosome"/>
</dbReference>
<gene>
    <name evidence="2" type="ORF">E2C04_04795</name>
    <name evidence="1" type="ORF">GCM10007231_13200</name>
</gene>
<dbReference type="AlphaFoldDB" id="A0A4P7UCQ5"/>
<dbReference type="KEGG" id="ndp:E2C04_04795"/>
<protein>
    <submittedName>
        <fullName evidence="2">Uncharacterized protein</fullName>
    </submittedName>
</protein>
<reference evidence="2 3" key="1">
    <citation type="journal article" date="2008" name="Int. J. Syst. Evol. Microbiol.">
        <title>Nocardioides daphniae sp. nov., isolated from Daphnia cucullata (Crustacea: Cladocera).</title>
        <authorList>
            <person name="Toth E.M."/>
            <person name="Keki Z."/>
            <person name="Homonnay Z.G."/>
            <person name="Borsodi A.K."/>
            <person name="Marialigeti K."/>
            <person name="Schumann P."/>
        </authorList>
    </citation>
    <scope>NUCLEOTIDE SEQUENCE [LARGE SCALE GENOMIC DNA]</scope>
    <source>
        <strain evidence="2 3">JCM 16608</strain>
    </source>
</reference>
<sequence>MGRRISHSEERWQQMEWAGSPVVRCAAPTQAGTRCKREALAGSIVCDKHGGHLPNVQKRAKERYVNLADQAREVVEGILNNPKSSDAARLKAAEMVMKATGMEDAKKVVVDIETDPVEKLFRNLLGDPEGLAPRRVDHPAAPPAIEAGEVVRGEVLDPVQDAYDAFAESHTPDAEVVSMRAFGEPGPYAHRQPSMFDAPTDAAAAKQAARIPKHIRDDLDAG</sequence>
<dbReference type="EMBL" id="CP038462">
    <property type="protein sequence ID" value="QCC76709.1"/>
    <property type="molecule type" value="Genomic_DNA"/>
</dbReference>
<evidence type="ECO:0000313" key="2">
    <source>
        <dbReference type="EMBL" id="QCC76709.1"/>
    </source>
</evidence>
<dbReference type="Proteomes" id="UP000630594">
    <property type="component" value="Unassembled WGS sequence"/>
</dbReference>
<organism evidence="2 3">
    <name type="scientific">Nocardioides daphniae</name>
    <dbReference type="NCBI Taxonomy" id="402297"/>
    <lineage>
        <taxon>Bacteria</taxon>
        <taxon>Bacillati</taxon>
        <taxon>Actinomycetota</taxon>
        <taxon>Actinomycetes</taxon>
        <taxon>Propionibacteriales</taxon>
        <taxon>Nocardioidaceae</taxon>
        <taxon>Nocardioides</taxon>
    </lineage>
</organism>
<reference evidence="1" key="2">
    <citation type="journal article" date="2014" name="Int. J. Syst. Evol. Microbiol.">
        <title>Complete genome of a new Firmicutes species belonging to the dominant human colonic microbiota ('Ruminococcus bicirculans') reveals two chromosomes and a selective capacity to utilize plant glucans.</title>
        <authorList>
            <consortium name="NISC Comparative Sequencing Program"/>
            <person name="Wegmann U."/>
            <person name="Louis P."/>
            <person name="Goesmann A."/>
            <person name="Henrissat B."/>
            <person name="Duncan S.H."/>
            <person name="Flint H.J."/>
        </authorList>
    </citation>
    <scope>NUCLEOTIDE SEQUENCE</scope>
    <source>
        <strain evidence="1">CCM 7403</strain>
    </source>
</reference>
<reference evidence="2" key="4">
    <citation type="submission" date="2019-03" db="EMBL/GenBank/DDBJ databases">
        <authorList>
            <person name="Huang Y."/>
        </authorList>
    </citation>
    <scope>NUCLEOTIDE SEQUENCE</scope>
    <source>
        <strain evidence="2">JCM 16608</strain>
    </source>
</reference>
<evidence type="ECO:0000313" key="4">
    <source>
        <dbReference type="Proteomes" id="UP000630594"/>
    </source>
</evidence>
<dbReference type="EMBL" id="BMCK01000002">
    <property type="protein sequence ID" value="GGD15553.1"/>
    <property type="molecule type" value="Genomic_DNA"/>
</dbReference>
<accession>A0A4P7UCQ5</accession>
<dbReference type="RefSeq" id="WP_135831757.1">
    <property type="nucleotide sequence ID" value="NZ_BMCK01000002.1"/>
</dbReference>
<name>A0A4P7UCQ5_9ACTN</name>
<reference evidence="4" key="3">
    <citation type="journal article" date="2019" name="Int. J. Syst. Evol. Microbiol.">
        <title>The Global Catalogue of Microorganisms (GCM) 10K type strain sequencing project: providing services to taxonomists for standard genome sequencing and annotation.</title>
        <authorList>
            <consortium name="The Broad Institute Genomics Platform"/>
            <consortium name="The Broad Institute Genome Sequencing Center for Infectious Disease"/>
            <person name="Wu L."/>
            <person name="Ma J."/>
        </authorList>
    </citation>
    <scope>NUCLEOTIDE SEQUENCE [LARGE SCALE GENOMIC DNA]</scope>
    <source>
        <strain evidence="4">CCM 7403</strain>
    </source>
</reference>